<evidence type="ECO:0000256" key="2">
    <source>
        <dbReference type="SAM" id="MobiDB-lite"/>
    </source>
</evidence>
<dbReference type="InterPro" id="IPR000551">
    <property type="entry name" value="MerR-type_HTH_dom"/>
</dbReference>
<dbReference type="PANTHER" id="PTHR30204">
    <property type="entry name" value="REDOX-CYCLING DRUG-SENSING TRANSCRIPTIONAL ACTIVATOR SOXR"/>
    <property type="match status" value="1"/>
</dbReference>
<dbReference type="InterPro" id="IPR047057">
    <property type="entry name" value="MerR_fam"/>
</dbReference>
<name>A0A2M9CSG2_9BACT</name>
<dbReference type="InterPro" id="IPR009061">
    <property type="entry name" value="DNA-bd_dom_put_sf"/>
</dbReference>
<dbReference type="AlphaFoldDB" id="A0A2M9CSG2"/>
<evidence type="ECO:0000259" key="3">
    <source>
        <dbReference type="PROSITE" id="PS50937"/>
    </source>
</evidence>
<dbReference type="Proteomes" id="UP000230000">
    <property type="component" value="Unassembled WGS sequence"/>
</dbReference>
<dbReference type="PANTHER" id="PTHR30204:SF15">
    <property type="entry name" value="BLL5018 PROTEIN"/>
    <property type="match status" value="1"/>
</dbReference>
<keyword evidence="5" id="KW-1185">Reference proteome</keyword>
<dbReference type="CDD" id="cd04765">
    <property type="entry name" value="HTH_MlrA-like_sg2"/>
    <property type="match status" value="1"/>
</dbReference>
<reference evidence="4 5" key="1">
    <citation type="submission" date="2017-11" db="EMBL/GenBank/DDBJ databases">
        <title>Genomic Encyclopedia of Archaeal and Bacterial Type Strains, Phase II (KMG-II): From Individual Species to Whole Genera.</title>
        <authorList>
            <person name="Goeker M."/>
        </authorList>
    </citation>
    <scope>NUCLEOTIDE SEQUENCE [LARGE SCALE GENOMIC DNA]</scope>
    <source>
        <strain evidence="4 5">DSM 27268</strain>
    </source>
</reference>
<dbReference type="EMBL" id="PGFG01000001">
    <property type="protein sequence ID" value="PJJ74781.1"/>
    <property type="molecule type" value="Genomic_DNA"/>
</dbReference>
<keyword evidence="1 4" id="KW-0238">DNA-binding</keyword>
<evidence type="ECO:0000313" key="4">
    <source>
        <dbReference type="EMBL" id="PJJ74781.1"/>
    </source>
</evidence>
<feature type="region of interest" description="Disordered" evidence="2">
    <location>
        <begin position="1"/>
        <end position="22"/>
    </location>
</feature>
<dbReference type="OrthoDB" id="9810140at2"/>
<dbReference type="Pfam" id="PF13411">
    <property type="entry name" value="MerR_1"/>
    <property type="match status" value="1"/>
</dbReference>
<dbReference type="PROSITE" id="PS50937">
    <property type="entry name" value="HTH_MERR_2"/>
    <property type="match status" value="1"/>
</dbReference>
<comment type="caution">
    <text evidence="4">The sequence shown here is derived from an EMBL/GenBank/DDBJ whole genome shotgun (WGS) entry which is preliminary data.</text>
</comment>
<dbReference type="GO" id="GO:0003700">
    <property type="term" value="F:DNA-binding transcription factor activity"/>
    <property type="evidence" value="ECO:0007669"/>
    <property type="project" value="InterPro"/>
</dbReference>
<accession>A0A2M9CSG2</accession>
<proteinExistence type="predicted"/>
<dbReference type="GO" id="GO:0003677">
    <property type="term" value="F:DNA binding"/>
    <property type="evidence" value="ECO:0007669"/>
    <property type="project" value="UniProtKB-KW"/>
</dbReference>
<organism evidence="4 5">
    <name type="scientific">Thermoflavifilum aggregans</name>
    <dbReference type="NCBI Taxonomy" id="454188"/>
    <lineage>
        <taxon>Bacteria</taxon>
        <taxon>Pseudomonadati</taxon>
        <taxon>Bacteroidota</taxon>
        <taxon>Chitinophagia</taxon>
        <taxon>Chitinophagales</taxon>
        <taxon>Chitinophagaceae</taxon>
        <taxon>Thermoflavifilum</taxon>
    </lineage>
</organism>
<dbReference type="SUPFAM" id="SSF46955">
    <property type="entry name" value="Putative DNA-binding domain"/>
    <property type="match status" value="1"/>
</dbReference>
<protein>
    <submittedName>
        <fullName evidence="4">DNA-binding transcriptional MerR regulator</fullName>
    </submittedName>
</protein>
<dbReference type="Gene3D" id="1.10.1660.10">
    <property type="match status" value="1"/>
</dbReference>
<feature type="domain" description="HTH merR-type" evidence="3">
    <location>
        <begin position="44"/>
        <end position="94"/>
    </location>
</feature>
<evidence type="ECO:0000256" key="1">
    <source>
        <dbReference type="ARBA" id="ARBA00023125"/>
    </source>
</evidence>
<gene>
    <name evidence="4" type="ORF">BXY57_0343</name>
</gene>
<evidence type="ECO:0000313" key="5">
    <source>
        <dbReference type="Proteomes" id="UP000230000"/>
    </source>
</evidence>
<dbReference type="RefSeq" id="WP_100313471.1">
    <property type="nucleotide sequence ID" value="NZ_PGFG01000001.1"/>
</dbReference>
<sequence>MEEKHDTAVGKKTSSTRGRKPVADITAPPLIVEDPSAVPLTKQYYSISEVADMFQTSTSQIRFWEKEFDILQPKKNRKGDRLFRPEDIEHLRLIYYLIRERKYTVEGARQKLKEEMKTTRSRFELIQTLQRIKQFLIQLKEQI</sequence>
<dbReference type="SMART" id="SM00422">
    <property type="entry name" value="HTH_MERR"/>
    <property type="match status" value="1"/>
</dbReference>